<evidence type="ECO:0000256" key="1">
    <source>
        <dbReference type="ARBA" id="ARBA00022729"/>
    </source>
</evidence>
<dbReference type="Pfam" id="PF13385">
    <property type="entry name" value="Laminin_G_3"/>
    <property type="match status" value="1"/>
</dbReference>
<comment type="caution">
    <text evidence="4">The sequence shown here is derived from an EMBL/GenBank/DDBJ whole genome shotgun (WGS) entry which is preliminary data.</text>
</comment>
<dbReference type="InterPro" id="IPR013320">
    <property type="entry name" value="ConA-like_dom_sf"/>
</dbReference>
<evidence type="ECO:0000313" key="4">
    <source>
        <dbReference type="EMBL" id="KKM96612.1"/>
    </source>
</evidence>
<dbReference type="InterPro" id="IPR006558">
    <property type="entry name" value="LamG-like"/>
</dbReference>
<reference evidence="4" key="1">
    <citation type="journal article" date="2015" name="Nature">
        <title>Complex archaea that bridge the gap between prokaryotes and eukaryotes.</title>
        <authorList>
            <person name="Spang A."/>
            <person name="Saw J.H."/>
            <person name="Jorgensen S.L."/>
            <person name="Zaremba-Niedzwiedzka K."/>
            <person name="Martijn J."/>
            <person name="Lind A.E."/>
            <person name="van Eijk R."/>
            <person name="Schleper C."/>
            <person name="Guy L."/>
            <person name="Ettema T.J."/>
        </authorList>
    </citation>
    <scope>NUCLEOTIDE SEQUENCE</scope>
</reference>
<proteinExistence type="predicted"/>
<dbReference type="SMART" id="SM00560">
    <property type="entry name" value="LamGL"/>
    <property type="match status" value="1"/>
</dbReference>
<protein>
    <recommendedName>
        <fullName evidence="3">LamG-like jellyroll fold domain-containing protein</fullName>
    </recommendedName>
</protein>
<feature type="non-terminal residue" evidence="4">
    <location>
        <position position="204"/>
    </location>
</feature>
<keyword evidence="2" id="KW-1015">Disulfide bond</keyword>
<gene>
    <name evidence="4" type="ORF">LCGC14_1176280</name>
</gene>
<dbReference type="AlphaFoldDB" id="A0A0F9PTS7"/>
<sequence length="204" mass="20945">MSVLFIEADNDSMGVDVASVVAAPITIAGWLYPTDVANEQYAAGLYDASDGNSRFSLVLLGGDAGDPLAAETRVGATERKATTSTGVTVNTWHHGAAVFAAADDRRAYIDGGSKGTEATSVIPTGIDKTALGRRGAGPAFRGYSGRIAEVGIWDVALTDAEVAALARGVSPLRIRSSNLLNYYPLMGTVASAPDYGGSSNTLSA</sequence>
<dbReference type="Gene3D" id="2.60.120.200">
    <property type="match status" value="1"/>
</dbReference>
<keyword evidence="1" id="KW-0732">Signal</keyword>
<accession>A0A0F9PTS7</accession>
<feature type="domain" description="LamG-like jellyroll fold" evidence="3">
    <location>
        <begin position="23"/>
        <end position="160"/>
    </location>
</feature>
<dbReference type="SUPFAM" id="SSF49899">
    <property type="entry name" value="Concanavalin A-like lectins/glucanases"/>
    <property type="match status" value="1"/>
</dbReference>
<dbReference type="EMBL" id="LAZR01005858">
    <property type="protein sequence ID" value="KKM96612.1"/>
    <property type="molecule type" value="Genomic_DNA"/>
</dbReference>
<evidence type="ECO:0000259" key="3">
    <source>
        <dbReference type="SMART" id="SM00560"/>
    </source>
</evidence>
<organism evidence="4">
    <name type="scientific">marine sediment metagenome</name>
    <dbReference type="NCBI Taxonomy" id="412755"/>
    <lineage>
        <taxon>unclassified sequences</taxon>
        <taxon>metagenomes</taxon>
        <taxon>ecological metagenomes</taxon>
    </lineage>
</organism>
<name>A0A0F9PTS7_9ZZZZ</name>
<evidence type="ECO:0000256" key="2">
    <source>
        <dbReference type="ARBA" id="ARBA00023157"/>
    </source>
</evidence>